<evidence type="ECO:0000313" key="10">
    <source>
        <dbReference type="Proteomes" id="UP001465755"/>
    </source>
</evidence>
<protein>
    <recommendedName>
        <fullName evidence="8">Reticulon domain-containing protein</fullName>
    </recommendedName>
</protein>
<evidence type="ECO:0000256" key="3">
    <source>
        <dbReference type="ARBA" id="ARBA00022824"/>
    </source>
</evidence>
<dbReference type="PROSITE" id="PS50845">
    <property type="entry name" value="RETICULON"/>
    <property type="match status" value="1"/>
</dbReference>
<evidence type="ECO:0000256" key="6">
    <source>
        <dbReference type="SAM" id="MobiDB-lite"/>
    </source>
</evidence>
<name>A0AAW1PLE2_9CHLO</name>
<dbReference type="GO" id="GO:0005789">
    <property type="term" value="C:endoplasmic reticulum membrane"/>
    <property type="evidence" value="ECO:0007669"/>
    <property type="project" value="UniProtKB-SubCell"/>
</dbReference>
<dbReference type="AlphaFoldDB" id="A0AAW1PLE2"/>
<feature type="transmembrane region" description="Helical" evidence="7">
    <location>
        <begin position="360"/>
        <end position="379"/>
    </location>
</feature>
<feature type="transmembrane region" description="Helical" evidence="7">
    <location>
        <begin position="329"/>
        <end position="348"/>
    </location>
</feature>
<evidence type="ECO:0000256" key="1">
    <source>
        <dbReference type="ARBA" id="ARBA00004477"/>
    </source>
</evidence>
<organism evidence="9 10">
    <name type="scientific">Symbiochloris irregularis</name>
    <dbReference type="NCBI Taxonomy" id="706552"/>
    <lineage>
        <taxon>Eukaryota</taxon>
        <taxon>Viridiplantae</taxon>
        <taxon>Chlorophyta</taxon>
        <taxon>core chlorophytes</taxon>
        <taxon>Trebouxiophyceae</taxon>
        <taxon>Trebouxiales</taxon>
        <taxon>Trebouxiaceae</taxon>
        <taxon>Symbiochloris</taxon>
    </lineage>
</organism>
<dbReference type="Proteomes" id="UP001465755">
    <property type="component" value="Unassembled WGS sequence"/>
</dbReference>
<keyword evidence="4 7" id="KW-1133">Transmembrane helix</keyword>
<proteinExistence type="predicted"/>
<reference evidence="9 10" key="1">
    <citation type="journal article" date="2024" name="Nat. Commun.">
        <title>Phylogenomics reveals the evolutionary origins of lichenization in chlorophyte algae.</title>
        <authorList>
            <person name="Puginier C."/>
            <person name="Libourel C."/>
            <person name="Otte J."/>
            <person name="Skaloud P."/>
            <person name="Haon M."/>
            <person name="Grisel S."/>
            <person name="Petersen M."/>
            <person name="Berrin J.G."/>
            <person name="Delaux P.M."/>
            <person name="Dal Grande F."/>
            <person name="Keller J."/>
        </authorList>
    </citation>
    <scope>NUCLEOTIDE SEQUENCE [LARGE SCALE GENOMIC DNA]</scope>
    <source>
        <strain evidence="9 10">SAG 2036</strain>
    </source>
</reference>
<dbReference type="InterPro" id="IPR003388">
    <property type="entry name" value="Reticulon"/>
</dbReference>
<comment type="caution">
    <text evidence="9">The sequence shown here is derived from an EMBL/GenBank/DDBJ whole genome shotgun (WGS) entry which is preliminary data.</text>
</comment>
<keyword evidence="3" id="KW-0256">Endoplasmic reticulum</keyword>
<sequence>MSSLSFISRKLPAHDVIKEAFDVRASSLVQLDLPGDVGIFRGQGFGWSPLLLLLLLKDRLSAPDMPGKWDCNGTLTSTKVLGTGLLVQAEGSLFSRLSLSSLWPTSLIGDGALPPPKDADSPKQPVADTNDVDSSSGREAEDPDSTWEAIGTTPGVDSSMEYTQITRALASTKPSHPEAPAASTGADTAAAGASKAVGQARRLLKWGRASLLGDPAANLAACHQASSALAGRGLKLSVTADDVQNLLLWEDTWASAKVFSIGLYALICLRALVMGNDLLQPTTAAASAALAVLVYTSVRSAWKHHNQQDNSQALFLQEKQLQQEIANRFTAVALMIAPCVSAAASLFVRSLSGQQRLGARVWLGLALWCMACVGELHLFSQPSLLLLLWLAAFTLPMAYAASRVVLDGLVDEAASFVTGLFEPERRPVLYLAAGIGVCTFGAMGGGFVLRLSTTAAAVGGFLLFKFHQQRLHLDPPDDD</sequence>
<evidence type="ECO:0000256" key="4">
    <source>
        <dbReference type="ARBA" id="ARBA00022989"/>
    </source>
</evidence>
<comment type="subcellular location">
    <subcellularLocation>
        <location evidence="1">Endoplasmic reticulum membrane</location>
        <topology evidence="1">Multi-pass membrane protein</topology>
    </subcellularLocation>
</comment>
<evidence type="ECO:0000259" key="8">
    <source>
        <dbReference type="PROSITE" id="PS50845"/>
    </source>
</evidence>
<accession>A0AAW1PLE2</accession>
<keyword evidence="5 7" id="KW-0472">Membrane</keyword>
<dbReference type="EMBL" id="JALJOQ010000021">
    <property type="protein sequence ID" value="KAK9809332.1"/>
    <property type="molecule type" value="Genomic_DNA"/>
</dbReference>
<evidence type="ECO:0000313" key="9">
    <source>
        <dbReference type="EMBL" id="KAK9809332.1"/>
    </source>
</evidence>
<keyword evidence="10" id="KW-1185">Reference proteome</keyword>
<evidence type="ECO:0000256" key="2">
    <source>
        <dbReference type="ARBA" id="ARBA00022692"/>
    </source>
</evidence>
<evidence type="ECO:0000256" key="7">
    <source>
        <dbReference type="SAM" id="Phobius"/>
    </source>
</evidence>
<feature type="region of interest" description="Disordered" evidence="6">
    <location>
        <begin position="110"/>
        <end position="157"/>
    </location>
</feature>
<keyword evidence="2 7" id="KW-0812">Transmembrane</keyword>
<gene>
    <name evidence="9" type="ORF">WJX73_006047</name>
</gene>
<feature type="transmembrane region" description="Helical" evidence="7">
    <location>
        <begin position="386"/>
        <end position="406"/>
    </location>
</feature>
<evidence type="ECO:0000256" key="5">
    <source>
        <dbReference type="ARBA" id="ARBA00023136"/>
    </source>
</evidence>
<feature type="transmembrane region" description="Helical" evidence="7">
    <location>
        <begin position="428"/>
        <end position="449"/>
    </location>
</feature>
<feature type="domain" description="Reticulon" evidence="8">
    <location>
        <begin position="243"/>
        <end position="422"/>
    </location>
</feature>